<comment type="function">
    <text evidence="12">Cell wall formation. Adds enolpyruvyl to UDP-N-acetylglucosamine.</text>
</comment>
<dbReference type="InterPro" id="IPR050068">
    <property type="entry name" value="MurA_subfamily"/>
</dbReference>
<dbReference type="InterPro" id="IPR001986">
    <property type="entry name" value="Enolpyruvate_Tfrase_dom"/>
</dbReference>
<feature type="binding site" evidence="12">
    <location>
        <position position="173"/>
    </location>
    <ligand>
        <name>UDP-N-acetyl-alpha-D-glucosamine</name>
        <dbReference type="ChEBI" id="CHEBI:57705"/>
    </ligand>
</feature>
<evidence type="ECO:0000256" key="8">
    <source>
        <dbReference type="ARBA" id="ARBA00023306"/>
    </source>
</evidence>
<dbReference type="HAMAP" id="MF_00111">
    <property type="entry name" value="MurA"/>
    <property type="match status" value="1"/>
</dbReference>
<keyword evidence="5 12" id="KW-0808">Transferase</keyword>
<evidence type="ECO:0000256" key="7">
    <source>
        <dbReference type="ARBA" id="ARBA00022984"/>
    </source>
</evidence>
<dbReference type="PANTHER" id="PTHR43783:SF1">
    <property type="entry name" value="UDP-N-ACETYLGLUCOSAMINE 1-CARBOXYVINYLTRANSFERASE"/>
    <property type="match status" value="1"/>
</dbReference>
<dbReference type="SUPFAM" id="SSF47413">
    <property type="entry name" value="lambda repressor-like DNA-binding domains"/>
    <property type="match status" value="1"/>
</dbReference>
<feature type="binding site" evidence="12">
    <location>
        <begin position="100"/>
        <end position="101"/>
    </location>
    <ligand>
        <name>phosphoenolpyruvate</name>
        <dbReference type="ChEBI" id="CHEBI:58702"/>
    </ligand>
</feature>
<comment type="subcellular location">
    <subcellularLocation>
        <location evidence="1 12">Cytoplasm</location>
    </subcellularLocation>
</comment>
<keyword evidence="15" id="KW-1185">Reference proteome</keyword>
<sequence length="507" mass="54566">MGSMLDTQQLAVLLKERRGERGLREIAQEMGNVSPATLSRIENGKMLDVETFLRLCDWLEVNPQHFIKEATQDLLSSQALRYRIEGGQRLEGSVVVQGAKNAALPIIAASLLVAKGQTILRNVPLIRDVYAAIELARSLGVKMTLHEEDQVLVVDASGLDGNTLSERLTSTFRASVLFLAPVLQRTGKVAIETVGGCSLGKRSLDFHYRGFARLGATVTEQGDHIDVNREGSLQGNYLYLDTPSHTGTENLMVAACMAQGTTIIENAALEPEIADVANFLNLMGARISGIGTGVLQIEGVSELSGVEYTIMPDRIDAGTFAMLAAATQGDIELIGAQLRHFGVARAKLEQMGVELHQEGPVIRVRRPGTLRPINITTWPYPGFATDLQPQMMALACCASGTSYIRETVFNKRFAAAQELNRMGATIVLDGEAAVVKGPTAFVGATVEALDLRAGMALVLAGAVAEGETIIENASMIERGCSAVIRRFTQLGLTISEEREKTGVLVAY</sequence>
<comment type="caution">
    <text evidence="14">The sequence shown here is derived from an EMBL/GenBank/DDBJ whole genome shotgun (WGS) entry which is preliminary data.</text>
</comment>
<keyword evidence="6 12" id="KW-0133">Cell shape</keyword>
<dbReference type="Pfam" id="PF01381">
    <property type="entry name" value="HTH_3"/>
    <property type="match status" value="1"/>
</dbReference>
<dbReference type="SUPFAM" id="SSF55205">
    <property type="entry name" value="EPT/RTPC-like"/>
    <property type="match status" value="1"/>
</dbReference>
<evidence type="ECO:0000313" key="15">
    <source>
        <dbReference type="Proteomes" id="UP000287352"/>
    </source>
</evidence>
<evidence type="ECO:0000259" key="13">
    <source>
        <dbReference type="PROSITE" id="PS50943"/>
    </source>
</evidence>
<evidence type="ECO:0000256" key="6">
    <source>
        <dbReference type="ARBA" id="ARBA00022960"/>
    </source>
</evidence>
<feature type="binding site" evidence="12">
    <location>
        <position position="408"/>
    </location>
    <ligand>
        <name>UDP-N-acetyl-alpha-D-glucosamine</name>
        <dbReference type="ChEBI" id="CHEBI:57705"/>
    </ligand>
</feature>
<dbReference type="NCBIfam" id="TIGR01072">
    <property type="entry name" value="murA"/>
    <property type="match status" value="1"/>
</dbReference>
<dbReference type="InterPro" id="IPR013792">
    <property type="entry name" value="RNA3'P_cycl/enolpyr_Trfase_a/b"/>
</dbReference>
<dbReference type="SMART" id="SM00530">
    <property type="entry name" value="HTH_XRE"/>
    <property type="match status" value="1"/>
</dbReference>
<gene>
    <name evidence="14" type="primary">murAA</name>
    <name evidence="12" type="synonym">murA</name>
    <name evidence="14" type="ORF">KTT_40070</name>
</gene>
<evidence type="ECO:0000256" key="11">
    <source>
        <dbReference type="ARBA" id="ARBA00047527"/>
    </source>
</evidence>
<dbReference type="GO" id="GO:0008760">
    <property type="term" value="F:UDP-N-acetylglucosamine 1-carboxyvinyltransferase activity"/>
    <property type="evidence" value="ECO:0007669"/>
    <property type="project" value="UniProtKB-UniRule"/>
</dbReference>
<dbReference type="GO" id="GO:0009252">
    <property type="term" value="P:peptidoglycan biosynthetic process"/>
    <property type="evidence" value="ECO:0007669"/>
    <property type="project" value="UniProtKB-UniRule"/>
</dbReference>
<protein>
    <recommendedName>
        <fullName evidence="12">UDP-N-acetylglucosamine 1-carboxyvinyltransferase</fullName>
        <ecNumber evidence="12">2.5.1.7</ecNumber>
    </recommendedName>
    <alternativeName>
        <fullName evidence="12">Enoylpyruvate transferase</fullName>
    </alternativeName>
    <alternativeName>
        <fullName evidence="12">UDP-N-acetylglucosamine enolpyruvyl transferase</fullName>
        <shortName evidence="12">EPT</shortName>
    </alternativeName>
</protein>
<feature type="active site" description="Proton donor" evidence="12">
    <location>
        <position position="197"/>
    </location>
</feature>
<evidence type="ECO:0000256" key="5">
    <source>
        <dbReference type="ARBA" id="ARBA00022679"/>
    </source>
</evidence>
<dbReference type="EMBL" id="BIFR01000001">
    <property type="protein sequence ID" value="GCE14148.1"/>
    <property type="molecule type" value="Genomic_DNA"/>
</dbReference>
<dbReference type="GO" id="GO:0051301">
    <property type="term" value="P:cell division"/>
    <property type="evidence" value="ECO:0007669"/>
    <property type="project" value="UniProtKB-KW"/>
</dbReference>
<dbReference type="InterPro" id="IPR001387">
    <property type="entry name" value="Cro/C1-type_HTH"/>
</dbReference>
<dbReference type="Gene3D" id="1.10.260.40">
    <property type="entry name" value="lambda repressor-like DNA-binding domains"/>
    <property type="match status" value="1"/>
</dbReference>
<keyword evidence="8 12" id="KW-0131">Cell cycle</keyword>
<keyword evidence="7 12" id="KW-0573">Peptidoglycan synthesis</keyword>
<dbReference type="GO" id="GO:0019277">
    <property type="term" value="P:UDP-N-acetylgalactosamine biosynthetic process"/>
    <property type="evidence" value="ECO:0007669"/>
    <property type="project" value="InterPro"/>
</dbReference>
<dbReference type="Pfam" id="PF00275">
    <property type="entry name" value="EPSP_synthase"/>
    <property type="match status" value="1"/>
</dbReference>
<evidence type="ECO:0000256" key="12">
    <source>
        <dbReference type="HAMAP-Rule" id="MF_00111"/>
    </source>
</evidence>
<comment type="similarity">
    <text evidence="10 12">Belongs to the EPSP synthase family. MurA subfamily.</text>
</comment>
<dbReference type="GO" id="GO:0003677">
    <property type="term" value="F:DNA binding"/>
    <property type="evidence" value="ECO:0007669"/>
    <property type="project" value="InterPro"/>
</dbReference>
<evidence type="ECO:0000256" key="3">
    <source>
        <dbReference type="ARBA" id="ARBA00022490"/>
    </source>
</evidence>
<dbReference type="AlphaFoldDB" id="A0A402A4S1"/>
<comment type="pathway">
    <text evidence="2 12">Cell wall biogenesis; peptidoglycan biosynthesis.</text>
</comment>
<keyword evidence="4 12" id="KW-0132">Cell division</keyword>
<comment type="caution">
    <text evidence="12">Lacks conserved residue(s) required for the propagation of feature annotation.</text>
</comment>
<keyword evidence="9 12" id="KW-0961">Cell wall biogenesis/degradation</keyword>
<dbReference type="PROSITE" id="PS50943">
    <property type="entry name" value="HTH_CROC1"/>
    <property type="match status" value="1"/>
</dbReference>
<evidence type="ECO:0000256" key="4">
    <source>
        <dbReference type="ARBA" id="ARBA00022618"/>
    </source>
</evidence>
<dbReference type="Proteomes" id="UP000287352">
    <property type="component" value="Unassembled WGS sequence"/>
</dbReference>
<dbReference type="GO" id="GO:0071555">
    <property type="term" value="P:cell wall organization"/>
    <property type="evidence" value="ECO:0007669"/>
    <property type="project" value="UniProtKB-KW"/>
</dbReference>
<evidence type="ECO:0000256" key="10">
    <source>
        <dbReference type="ARBA" id="ARBA00038367"/>
    </source>
</evidence>
<evidence type="ECO:0000313" key="14">
    <source>
        <dbReference type="EMBL" id="GCE14148.1"/>
    </source>
</evidence>
<evidence type="ECO:0000256" key="1">
    <source>
        <dbReference type="ARBA" id="ARBA00004496"/>
    </source>
</evidence>
<evidence type="ECO:0000256" key="9">
    <source>
        <dbReference type="ARBA" id="ARBA00023316"/>
    </source>
</evidence>
<dbReference type="PANTHER" id="PTHR43783">
    <property type="entry name" value="UDP-N-ACETYLGLUCOSAMINE 1-CARBOXYVINYLTRANSFERASE"/>
    <property type="match status" value="1"/>
</dbReference>
<dbReference type="InterPro" id="IPR010982">
    <property type="entry name" value="Lambda_DNA-bd_dom_sf"/>
</dbReference>
<dbReference type="GO" id="GO:0005737">
    <property type="term" value="C:cytoplasm"/>
    <property type="evidence" value="ECO:0007669"/>
    <property type="project" value="UniProtKB-SubCell"/>
</dbReference>
<keyword evidence="3 12" id="KW-0963">Cytoplasm</keyword>
<feature type="domain" description="HTH cro/C1-type" evidence="13">
    <location>
        <begin position="14"/>
        <end position="66"/>
    </location>
</feature>
<dbReference type="Gene3D" id="3.65.10.10">
    <property type="entry name" value="Enolpyruvate transferase domain"/>
    <property type="match status" value="2"/>
</dbReference>
<dbReference type="EC" id="2.5.1.7" evidence="12"/>
<dbReference type="GO" id="GO:0008360">
    <property type="term" value="P:regulation of cell shape"/>
    <property type="evidence" value="ECO:0007669"/>
    <property type="project" value="UniProtKB-KW"/>
</dbReference>
<dbReference type="NCBIfam" id="NF006873">
    <property type="entry name" value="PRK09369.1"/>
    <property type="match status" value="1"/>
</dbReference>
<name>A0A402A4S1_9CHLR</name>
<keyword evidence="12" id="KW-0670">Pyruvate</keyword>
<proteinExistence type="inferred from homology"/>
<feature type="modified residue" description="2-(S-cysteinyl)pyruvic acid O-phosphothioketal" evidence="12">
    <location>
        <position position="197"/>
    </location>
</feature>
<accession>A0A402A4S1</accession>
<organism evidence="14 15">
    <name type="scientific">Tengunoibacter tsumagoiensis</name>
    <dbReference type="NCBI Taxonomy" id="2014871"/>
    <lineage>
        <taxon>Bacteria</taxon>
        <taxon>Bacillati</taxon>
        <taxon>Chloroflexota</taxon>
        <taxon>Ktedonobacteria</taxon>
        <taxon>Ktedonobacterales</taxon>
        <taxon>Dictyobacteraceae</taxon>
        <taxon>Tengunoibacter</taxon>
    </lineage>
</organism>
<evidence type="ECO:0000256" key="2">
    <source>
        <dbReference type="ARBA" id="ARBA00004752"/>
    </source>
</evidence>
<reference evidence="15" key="1">
    <citation type="submission" date="2018-12" db="EMBL/GenBank/DDBJ databases">
        <title>Tengunoibacter tsumagoiensis gen. nov., sp. nov., Dictyobacter kobayashii sp. nov., D. alpinus sp. nov., and D. joshuensis sp. nov. and description of Dictyobacteraceae fam. nov. within the order Ktedonobacterales isolated from Tengu-no-mugimeshi.</title>
        <authorList>
            <person name="Wang C.M."/>
            <person name="Zheng Y."/>
            <person name="Sakai Y."/>
            <person name="Toyoda A."/>
            <person name="Minakuchi Y."/>
            <person name="Abe K."/>
            <person name="Yokota A."/>
            <person name="Yabe S."/>
        </authorList>
    </citation>
    <scope>NUCLEOTIDE SEQUENCE [LARGE SCALE GENOMIC DNA]</scope>
    <source>
        <strain evidence="15">Uno3</strain>
    </source>
</reference>
<dbReference type="InterPro" id="IPR036968">
    <property type="entry name" value="Enolpyruvate_Tfrase_sf"/>
</dbReference>
<feature type="binding site" evidence="12">
    <location>
        <position position="386"/>
    </location>
    <ligand>
        <name>UDP-N-acetyl-alpha-D-glucosamine</name>
        <dbReference type="ChEBI" id="CHEBI:57705"/>
    </ligand>
</feature>
<dbReference type="UniPathway" id="UPA00219"/>
<dbReference type="InterPro" id="IPR005750">
    <property type="entry name" value="UDP_GlcNAc_COvinyl_MurA"/>
</dbReference>
<dbReference type="CDD" id="cd01555">
    <property type="entry name" value="UdpNAET"/>
    <property type="match status" value="1"/>
</dbReference>
<dbReference type="RefSeq" id="WP_126581619.1">
    <property type="nucleotide sequence ID" value="NZ_BIFR01000001.1"/>
</dbReference>
<dbReference type="OrthoDB" id="9803760at2"/>
<dbReference type="CDD" id="cd00093">
    <property type="entry name" value="HTH_XRE"/>
    <property type="match status" value="1"/>
</dbReference>
<comment type="catalytic activity">
    <reaction evidence="11 12">
        <text>phosphoenolpyruvate + UDP-N-acetyl-alpha-D-glucosamine = UDP-N-acetyl-3-O-(1-carboxyvinyl)-alpha-D-glucosamine + phosphate</text>
        <dbReference type="Rhea" id="RHEA:18681"/>
        <dbReference type="ChEBI" id="CHEBI:43474"/>
        <dbReference type="ChEBI" id="CHEBI:57705"/>
        <dbReference type="ChEBI" id="CHEBI:58702"/>
        <dbReference type="ChEBI" id="CHEBI:68483"/>
        <dbReference type="EC" id="2.5.1.7"/>
    </reaction>
</comment>